<dbReference type="Gene3D" id="3.30.420.40">
    <property type="match status" value="1"/>
</dbReference>
<proteinExistence type="predicted"/>
<evidence type="ECO:0000313" key="2">
    <source>
        <dbReference type="Proteomes" id="UP000005408"/>
    </source>
</evidence>
<keyword evidence="2" id="KW-1185">Reference proteome</keyword>
<dbReference type="CDD" id="cd10229">
    <property type="entry name" value="ASKHA_NBD_HSP70_HSPA12"/>
    <property type="match status" value="1"/>
</dbReference>
<evidence type="ECO:0008006" key="3">
    <source>
        <dbReference type="Google" id="ProtNLM"/>
    </source>
</evidence>
<dbReference type="Proteomes" id="UP000005408">
    <property type="component" value="Unassembled WGS sequence"/>
</dbReference>
<name>A0A8W8L5Q3_MAGGI</name>
<sequence length="575" mass="65822">MEIYSKSTRLVVAAIQCSSTFFCFAFSLKNTWGRLFTYKWRGGSLISYKAPTCLLLKKDFTESLIGYEAEDKYLELEDGNNDYHFFKHFSTILHQSDIKQHTLCCDVTGRSLKAILVLEHFIRCIKKIVYQWIEAGILGIHEDDIDYVFTVPTTGGENAKLIMREAAVNAGIKREYLTIVLESEAASIYCQYLKFAKDDASSPVLGVVKPGTKYMLVHLGSSRANITVHQKCEDNTLDEVFPTRIGPWAATSVDDQIQRFLSELVKEKIWEGFKTEYMEDYLEFTRVLEELIQTVRPDKRGTTRLTIPFSLVKICTKSHGVKNFKEVVEKNDAYKNNVSFNSGKLLLNNDFFRGFFKKTIDGIVKHMDEIFQESRANDVKIIVMVGCFSECPLVQDAVRKNFSNYYIIVPEGGSTAVLEGAVYFGHIPDAVSRRSAKYTYGFQTWPEFNEDIHPEEKRVQYEKLSRCRDVFLKIVTKGDKIMTGFTKSQIFRVSCNRDNVLECGLFISEKKNPIFVDEPDCKLLGTLQVPFSQSNQNSNTLVEEKLVFGITELIFTAEDIYSGLKYEINFDLQEV</sequence>
<dbReference type="SUPFAM" id="SSF53067">
    <property type="entry name" value="Actin-like ATPase domain"/>
    <property type="match status" value="2"/>
</dbReference>
<dbReference type="PANTHER" id="PTHR14187">
    <property type="entry name" value="ALPHA KINASE/ELONGATION FACTOR 2 KINASE"/>
    <property type="match status" value="1"/>
</dbReference>
<dbReference type="PANTHER" id="PTHR14187:SF5">
    <property type="entry name" value="HEAT SHOCK 70 KDA PROTEIN 12A"/>
    <property type="match status" value="1"/>
</dbReference>
<dbReference type="OrthoDB" id="2963168at2759"/>
<dbReference type="EnsemblMetazoa" id="G26729.1">
    <property type="protein sequence ID" value="G26729.1:cds"/>
    <property type="gene ID" value="G26729"/>
</dbReference>
<protein>
    <recommendedName>
        <fullName evidence="3">Heat shock 70 kDa protein 12A</fullName>
    </recommendedName>
</protein>
<reference evidence="1" key="1">
    <citation type="submission" date="2022-08" db="UniProtKB">
        <authorList>
            <consortium name="EnsemblMetazoa"/>
        </authorList>
    </citation>
    <scope>IDENTIFICATION</scope>
    <source>
        <strain evidence="1">05x7-T-G4-1.051#20</strain>
    </source>
</reference>
<dbReference type="AlphaFoldDB" id="A0A8W8L5Q3"/>
<evidence type="ECO:0000313" key="1">
    <source>
        <dbReference type="EnsemblMetazoa" id="G26729.1:cds"/>
    </source>
</evidence>
<dbReference type="InterPro" id="IPR043129">
    <property type="entry name" value="ATPase_NBD"/>
</dbReference>
<organism evidence="1 2">
    <name type="scientific">Magallana gigas</name>
    <name type="common">Pacific oyster</name>
    <name type="synonym">Crassostrea gigas</name>
    <dbReference type="NCBI Taxonomy" id="29159"/>
    <lineage>
        <taxon>Eukaryota</taxon>
        <taxon>Metazoa</taxon>
        <taxon>Spiralia</taxon>
        <taxon>Lophotrochozoa</taxon>
        <taxon>Mollusca</taxon>
        <taxon>Bivalvia</taxon>
        <taxon>Autobranchia</taxon>
        <taxon>Pteriomorphia</taxon>
        <taxon>Ostreida</taxon>
        <taxon>Ostreoidea</taxon>
        <taxon>Ostreidae</taxon>
        <taxon>Magallana</taxon>
    </lineage>
</organism>
<accession>A0A8W8L5Q3</accession>